<evidence type="ECO:0000256" key="1">
    <source>
        <dbReference type="SAM" id="MobiDB-lite"/>
    </source>
</evidence>
<dbReference type="PANTHER" id="PTHR37489">
    <property type="entry name" value="DUF3500 DOMAIN-CONTAINING PROTEIN"/>
    <property type="match status" value="1"/>
</dbReference>
<name>A0ABS3UJV0_9ACTN</name>
<feature type="compositionally biased region" description="Gly residues" evidence="1">
    <location>
        <begin position="172"/>
        <end position="185"/>
    </location>
</feature>
<dbReference type="InterPro" id="IPR021889">
    <property type="entry name" value="DUF3500"/>
</dbReference>
<accession>A0ABS3UJV0</accession>
<dbReference type="Proteomes" id="UP000679690">
    <property type="component" value="Unassembled WGS sequence"/>
</dbReference>
<comment type="caution">
    <text evidence="2">The sequence shown here is derived from an EMBL/GenBank/DDBJ whole genome shotgun (WGS) entry which is preliminary data.</text>
</comment>
<gene>
    <name evidence="2" type="ORF">J5X75_16160</name>
</gene>
<evidence type="ECO:0000313" key="3">
    <source>
        <dbReference type="Proteomes" id="UP000679690"/>
    </source>
</evidence>
<organism evidence="2 3">
    <name type="scientific">Actinoplanes flavus</name>
    <dbReference type="NCBI Taxonomy" id="2820290"/>
    <lineage>
        <taxon>Bacteria</taxon>
        <taxon>Bacillati</taxon>
        <taxon>Actinomycetota</taxon>
        <taxon>Actinomycetes</taxon>
        <taxon>Micromonosporales</taxon>
        <taxon>Micromonosporaceae</taxon>
        <taxon>Actinoplanes</taxon>
    </lineage>
</organism>
<proteinExistence type="predicted"/>
<dbReference type="EMBL" id="JAGFNS010000009">
    <property type="protein sequence ID" value="MBO3739062.1"/>
    <property type="molecule type" value="Genomic_DNA"/>
</dbReference>
<sequence>MRNRWLPFAGLLLVLVSAGCGGPADQEPATEKSSAALPIVRSYEKSVAGVVEAAEAFLATLDADEKALTQLELTEADATLWSNKPCGSSCRPGIRFGDLDFQQLAAAKSVLKTALGTRPGAGYERVEEIMAADDHLGLLQVKGAISSARPPSGMPSPRALGGSPPSGMPSVGPGGAMPSGGPGGGSDTSYSSGNYFLAFLGAPGTIGAWEISFGGHNLAVHMSYKDGKVVGASPFFVGVEPATWTDAANIQHAPLQDMRTALISMLDGLTDIERGQAKLTKTYNNVLLGPGEDGEFPAKKEGLSAGALTAAQKKLILSAVEPWVAGADDATAAELMKTYALEIDKTYVGWTGATSLTNQGDYVRIDGPSVWVEFVTQNSEILKGQSQYQTVYRDRTRDYGGQFTF</sequence>
<dbReference type="PROSITE" id="PS51257">
    <property type="entry name" value="PROKAR_LIPOPROTEIN"/>
    <property type="match status" value="1"/>
</dbReference>
<evidence type="ECO:0000313" key="2">
    <source>
        <dbReference type="EMBL" id="MBO3739062.1"/>
    </source>
</evidence>
<feature type="region of interest" description="Disordered" evidence="1">
    <location>
        <begin position="147"/>
        <end position="185"/>
    </location>
</feature>
<dbReference type="PANTHER" id="PTHR37489:SF1">
    <property type="entry name" value="DUF3500 DOMAIN-CONTAINING PROTEIN"/>
    <property type="match status" value="1"/>
</dbReference>
<dbReference type="Pfam" id="PF12006">
    <property type="entry name" value="DUF3500"/>
    <property type="match status" value="1"/>
</dbReference>
<dbReference type="RefSeq" id="WP_208468212.1">
    <property type="nucleotide sequence ID" value="NZ_JAGFNS010000009.1"/>
</dbReference>
<reference evidence="2 3" key="1">
    <citation type="submission" date="2021-03" db="EMBL/GenBank/DDBJ databases">
        <title>Actinoplanes flavus sp. nov., a novel actinomycete isolated from Coconut Palm rhizosphere soil.</title>
        <authorList>
            <person name="Luo X."/>
        </authorList>
    </citation>
    <scope>NUCLEOTIDE SEQUENCE [LARGE SCALE GENOMIC DNA]</scope>
    <source>
        <strain evidence="2 3">NEAU-H7</strain>
    </source>
</reference>
<protein>
    <submittedName>
        <fullName evidence="2">DUF3500 domain-containing protein</fullName>
    </submittedName>
</protein>
<keyword evidence="3" id="KW-1185">Reference proteome</keyword>
<feature type="compositionally biased region" description="Low complexity" evidence="1">
    <location>
        <begin position="161"/>
        <end position="171"/>
    </location>
</feature>